<feature type="compositionally biased region" description="Pro residues" evidence="2">
    <location>
        <begin position="33"/>
        <end position="44"/>
    </location>
</feature>
<evidence type="ECO:0000313" key="6">
    <source>
        <dbReference type="EMBL" id="QAV20932.1"/>
    </source>
</evidence>
<dbReference type="CDD" id="cd12797">
    <property type="entry name" value="M23_peptidase"/>
    <property type="match status" value="1"/>
</dbReference>
<dbReference type="RefSeq" id="WP_042233586.1">
    <property type="nucleotide sequence ID" value="NZ_CP026520.1"/>
</dbReference>
<feature type="domain" description="M23ase beta-sheet core" evidence="4">
    <location>
        <begin position="219"/>
        <end position="316"/>
    </location>
</feature>
<organism evidence="6 7">
    <name type="scientific">Paenibacillus chitinolyticus</name>
    <dbReference type="NCBI Taxonomy" id="79263"/>
    <lineage>
        <taxon>Bacteria</taxon>
        <taxon>Bacillati</taxon>
        <taxon>Bacillota</taxon>
        <taxon>Bacilli</taxon>
        <taxon>Bacillales</taxon>
        <taxon>Paenibacillaceae</taxon>
        <taxon>Paenibacillus</taxon>
    </lineage>
</organism>
<feature type="signal peptide" evidence="3">
    <location>
        <begin position="1"/>
        <end position="28"/>
    </location>
</feature>
<dbReference type="Gene3D" id="2.70.70.10">
    <property type="entry name" value="Glucose Permease (Domain IIA)"/>
    <property type="match status" value="1"/>
</dbReference>
<dbReference type="EMBL" id="CP026520">
    <property type="protein sequence ID" value="QAV20932.1"/>
    <property type="molecule type" value="Genomic_DNA"/>
</dbReference>
<dbReference type="KEGG" id="pchi:PC41400_25885"/>
<gene>
    <name evidence="5" type="ORF">M5X16_26570</name>
    <name evidence="6" type="ORF">PC41400_25885</name>
</gene>
<evidence type="ECO:0000313" key="5">
    <source>
        <dbReference type="EMBL" id="MCY9599310.1"/>
    </source>
</evidence>
<evidence type="ECO:0000313" key="8">
    <source>
        <dbReference type="Proteomes" id="UP001527202"/>
    </source>
</evidence>
<evidence type="ECO:0000313" key="7">
    <source>
        <dbReference type="Proteomes" id="UP000288943"/>
    </source>
</evidence>
<reference evidence="6 7" key="1">
    <citation type="submission" date="2018-01" db="EMBL/GenBank/DDBJ databases">
        <title>The whole genome sequencing and assembly of Paenibacillus chitinolyticus KCCM 41400 strain.</title>
        <authorList>
            <person name="Kim J.-Y."/>
            <person name="Park M.-K."/>
            <person name="Lee Y.-J."/>
            <person name="Yi H."/>
            <person name="Bahn Y.-S."/>
            <person name="Kim J.F."/>
            <person name="Lee D.-W."/>
        </authorList>
    </citation>
    <scope>NUCLEOTIDE SEQUENCE [LARGE SCALE GENOMIC DNA]</scope>
    <source>
        <strain evidence="6 7">KCCM 41400</strain>
    </source>
</reference>
<dbReference type="Proteomes" id="UP001527202">
    <property type="component" value="Unassembled WGS sequence"/>
</dbReference>
<dbReference type="GO" id="GO:0004222">
    <property type="term" value="F:metalloendopeptidase activity"/>
    <property type="evidence" value="ECO:0007669"/>
    <property type="project" value="TreeGrafter"/>
</dbReference>
<name>A0A410X2T9_9BACL</name>
<evidence type="ECO:0000256" key="2">
    <source>
        <dbReference type="SAM" id="MobiDB-lite"/>
    </source>
</evidence>
<feature type="region of interest" description="Disordered" evidence="2">
    <location>
        <begin position="29"/>
        <end position="48"/>
    </location>
</feature>
<reference evidence="5 8" key="2">
    <citation type="submission" date="2022-05" db="EMBL/GenBank/DDBJ databases">
        <title>Genome Sequencing of Bee-Associated Microbes.</title>
        <authorList>
            <person name="Dunlap C."/>
        </authorList>
    </citation>
    <scope>NUCLEOTIDE SEQUENCE [LARGE SCALE GENOMIC DNA]</scope>
    <source>
        <strain evidence="5 8">NRRL B-23120</strain>
    </source>
</reference>
<dbReference type="OrthoDB" id="9810477at2"/>
<evidence type="ECO:0000259" key="4">
    <source>
        <dbReference type="Pfam" id="PF01551"/>
    </source>
</evidence>
<keyword evidence="1 3" id="KW-0732">Signal</keyword>
<dbReference type="PANTHER" id="PTHR21666:SF289">
    <property type="entry name" value="L-ALA--D-GLU ENDOPEPTIDASE"/>
    <property type="match status" value="1"/>
</dbReference>
<dbReference type="SUPFAM" id="SSF51261">
    <property type="entry name" value="Duplicated hybrid motif"/>
    <property type="match status" value="1"/>
</dbReference>
<proteinExistence type="predicted"/>
<dbReference type="AlphaFoldDB" id="A0A410X2T9"/>
<dbReference type="Pfam" id="PF01551">
    <property type="entry name" value="Peptidase_M23"/>
    <property type="match status" value="1"/>
</dbReference>
<dbReference type="InterPro" id="IPR016047">
    <property type="entry name" value="M23ase_b-sheet_dom"/>
</dbReference>
<keyword evidence="8" id="KW-1185">Reference proteome</keyword>
<feature type="chain" id="PRO_5019206446" evidence="3">
    <location>
        <begin position="29"/>
        <end position="345"/>
    </location>
</feature>
<dbReference type="Proteomes" id="UP000288943">
    <property type="component" value="Chromosome"/>
</dbReference>
<dbReference type="InterPro" id="IPR050570">
    <property type="entry name" value="Cell_wall_metabolism_enzyme"/>
</dbReference>
<sequence>MKGILPSKRLLAGLLTMCLAVGPLTATAAEPVKTPPPAAKPQQPPDAERKELLQKVSEITGIPWPLLAAVNRYEYTMNKIRKKDAAERLIDIDFPELTWVGMLNPDHEDTDPGSISFFGGVGVDGSGDGLADRGNDLDRLASMARLMLRHGNDPEDIRISLWEHYSNTRSVERIEQFADIFEKFGTLSLHEHAFPLPVKAEYSYRSTWGASRGWGGFRIHEGTDLFAGYGVPVRSTSYGIIEVKGWNPYGGWRIGIRDLDNIYHYYAHLSGFDKKIKEGDVVAPGQVVGWVGSSGYGKPGTSGKFPPHLHFGMYRDRGLADWPFDPYPSLKKWEREEFKKRAAGK</sequence>
<evidence type="ECO:0000256" key="1">
    <source>
        <dbReference type="ARBA" id="ARBA00022729"/>
    </source>
</evidence>
<evidence type="ECO:0000256" key="3">
    <source>
        <dbReference type="SAM" id="SignalP"/>
    </source>
</evidence>
<dbReference type="EMBL" id="JAMDMJ010000042">
    <property type="protein sequence ID" value="MCY9599310.1"/>
    <property type="molecule type" value="Genomic_DNA"/>
</dbReference>
<dbReference type="PANTHER" id="PTHR21666">
    <property type="entry name" value="PEPTIDASE-RELATED"/>
    <property type="match status" value="1"/>
</dbReference>
<accession>A0A410X2T9</accession>
<dbReference type="InterPro" id="IPR011055">
    <property type="entry name" value="Dup_hybrid_motif"/>
</dbReference>
<dbReference type="GeneID" id="95378224"/>
<protein>
    <submittedName>
        <fullName evidence="5">M23 family metallopeptidase</fullName>
    </submittedName>
    <submittedName>
        <fullName evidence="6">M23 family peptidase</fullName>
    </submittedName>
</protein>